<organism evidence="1">
    <name type="scientific">Salix viminalis</name>
    <name type="common">Common osier</name>
    <name type="synonym">Basket willow</name>
    <dbReference type="NCBI Taxonomy" id="40686"/>
    <lineage>
        <taxon>Eukaryota</taxon>
        <taxon>Viridiplantae</taxon>
        <taxon>Streptophyta</taxon>
        <taxon>Embryophyta</taxon>
        <taxon>Tracheophyta</taxon>
        <taxon>Spermatophyta</taxon>
        <taxon>Magnoliopsida</taxon>
        <taxon>eudicotyledons</taxon>
        <taxon>Gunneridae</taxon>
        <taxon>Pentapetalae</taxon>
        <taxon>rosids</taxon>
        <taxon>fabids</taxon>
        <taxon>Malpighiales</taxon>
        <taxon>Salicaceae</taxon>
        <taxon>Saliceae</taxon>
        <taxon>Salix</taxon>
    </lineage>
</organism>
<evidence type="ECO:0000313" key="1">
    <source>
        <dbReference type="EMBL" id="VFU56470.1"/>
    </source>
</evidence>
<proteinExistence type="predicted"/>
<reference evidence="1" key="1">
    <citation type="submission" date="2019-03" db="EMBL/GenBank/DDBJ databases">
        <authorList>
            <person name="Mank J."/>
            <person name="Almeida P."/>
        </authorList>
    </citation>
    <scope>NUCLEOTIDE SEQUENCE</scope>
    <source>
        <strain evidence="1">78183</strain>
    </source>
</reference>
<sequence>MYPVIRLLSCNHHNYRNKTSIKLLDPAGRYSDQNFKSNHLRLIQIWHGIVAREETNSKTNCH</sequence>
<dbReference type="EMBL" id="CAADRP010001929">
    <property type="protein sequence ID" value="VFU56470.1"/>
    <property type="molecule type" value="Genomic_DNA"/>
</dbReference>
<name>A0A6N2MTL3_SALVM</name>
<accession>A0A6N2MTL3</accession>
<dbReference type="AlphaFoldDB" id="A0A6N2MTL3"/>
<gene>
    <name evidence="1" type="ORF">SVIM_LOCUS405118</name>
</gene>
<protein>
    <submittedName>
        <fullName evidence="1">Uncharacterized protein</fullName>
    </submittedName>
</protein>